<keyword evidence="2" id="KW-0328">Glycosyltransferase</keyword>
<evidence type="ECO:0000313" key="2">
    <source>
        <dbReference type="EMBL" id="MEN7536566.1"/>
    </source>
</evidence>
<protein>
    <submittedName>
        <fullName evidence="2">Glycosyltransferase</fullName>
        <ecNumber evidence="2">2.4.-.-</ecNumber>
    </submittedName>
</protein>
<accession>A0ABV0CWS8</accession>
<comment type="caution">
    <text evidence="2">The sequence shown here is derived from an EMBL/GenBank/DDBJ whole genome shotgun (WGS) entry which is preliminary data.</text>
</comment>
<dbReference type="PANTHER" id="PTHR43685">
    <property type="entry name" value="GLYCOSYLTRANSFERASE"/>
    <property type="match status" value="1"/>
</dbReference>
<dbReference type="InterPro" id="IPR029044">
    <property type="entry name" value="Nucleotide-diphossugar_trans"/>
</dbReference>
<dbReference type="Gene3D" id="3.90.550.10">
    <property type="entry name" value="Spore Coat Polysaccharide Biosynthesis Protein SpsA, Chain A"/>
    <property type="match status" value="1"/>
</dbReference>
<feature type="domain" description="Glycosyltransferase 2-like" evidence="1">
    <location>
        <begin position="6"/>
        <end position="136"/>
    </location>
</feature>
<dbReference type="InterPro" id="IPR050834">
    <property type="entry name" value="Glycosyltransf_2"/>
</dbReference>
<keyword evidence="2" id="KW-0808">Transferase</keyword>
<gene>
    <name evidence="2" type="ORF">ABDJ38_05210</name>
</gene>
<dbReference type="EC" id="2.4.-.-" evidence="2"/>
<name>A0ABV0CWS8_9SPHN</name>
<dbReference type="SUPFAM" id="SSF53448">
    <property type="entry name" value="Nucleotide-diphospho-sugar transferases"/>
    <property type="match status" value="1"/>
</dbReference>
<dbReference type="CDD" id="cd00761">
    <property type="entry name" value="Glyco_tranf_GTA_type"/>
    <property type="match status" value="1"/>
</dbReference>
<proteinExistence type="predicted"/>
<dbReference type="RefSeq" id="WP_346784027.1">
    <property type="nucleotide sequence ID" value="NZ_JBDLBR010000002.1"/>
</dbReference>
<evidence type="ECO:0000259" key="1">
    <source>
        <dbReference type="Pfam" id="PF00535"/>
    </source>
</evidence>
<keyword evidence="3" id="KW-1185">Reference proteome</keyword>
<dbReference type="GO" id="GO:0016757">
    <property type="term" value="F:glycosyltransferase activity"/>
    <property type="evidence" value="ECO:0007669"/>
    <property type="project" value="UniProtKB-KW"/>
</dbReference>
<sequence length="302" mass="33529">MAEPVTICICTYRRPSLFEALASLEHLRLSEVEVAAVLVVDNDVTDGLRTEVARWAETCRFPLRYHYAPAQNISIARNAALDGVETRWAAFIDDDEVATADWLEELYAGADEAEAVIGQSVAQYGSALPGWAARCDFHSNRITGRVDNAYTSNALIDVDFLRRKNIRFREELGRTGGEDTLLFRQLTESGGRIVYRPESVVYEEVPPSRASMTWVFRRMYRAGQTHGLLSREYDASGFSRLGLTAGAKALVSAAMTVATLPGSDASRRWAARSALHFGALSYRVRPTILEEYGAKPKTRPSK</sequence>
<dbReference type="PANTHER" id="PTHR43685:SF2">
    <property type="entry name" value="GLYCOSYLTRANSFERASE 2-LIKE DOMAIN-CONTAINING PROTEIN"/>
    <property type="match status" value="1"/>
</dbReference>
<evidence type="ECO:0000313" key="3">
    <source>
        <dbReference type="Proteomes" id="UP001484535"/>
    </source>
</evidence>
<dbReference type="EMBL" id="JBDLBR010000002">
    <property type="protein sequence ID" value="MEN7536566.1"/>
    <property type="molecule type" value="Genomic_DNA"/>
</dbReference>
<reference evidence="2 3" key="1">
    <citation type="submission" date="2024-05" db="EMBL/GenBank/DDBJ databases">
        <authorList>
            <person name="Park S."/>
        </authorList>
    </citation>
    <scope>NUCLEOTIDE SEQUENCE [LARGE SCALE GENOMIC DNA]</scope>
    <source>
        <strain evidence="2 3">DGU5</strain>
    </source>
</reference>
<organism evidence="2 3">
    <name type="scientific">Aurantiacibacter flavus</name>
    <dbReference type="NCBI Taxonomy" id="3145232"/>
    <lineage>
        <taxon>Bacteria</taxon>
        <taxon>Pseudomonadati</taxon>
        <taxon>Pseudomonadota</taxon>
        <taxon>Alphaproteobacteria</taxon>
        <taxon>Sphingomonadales</taxon>
        <taxon>Erythrobacteraceae</taxon>
        <taxon>Aurantiacibacter</taxon>
    </lineage>
</organism>
<dbReference type="InterPro" id="IPR001173">
    <property type="entry name" value="Glyco_trans_2-like"/>
</dbReference>
<dbReference type="Proteomes" id="UP001484535">
    <property type="component" value="Unassembled WGS sequence"/>
</dbReference>
<dbReference type="Pfam" id="PF00535">
    <property type="entry name" value="Glycos_transf_2"/>
    <property type="match status" value="1"/>
</dbReference>